<evidence type="ECO:0000313" key="2">
    <source>
        <dbReference type="Proteomes" id="UP000186670"/>
    </source>
</evidence>
<comment type="caution">
    <text evidence="1">The sequence shown here is derived from an EMBL/GenBank/DDBJ whole genome shotgun (WGS) entry which is preliminary data.</text>
</comment>
<dbReference type="EMBL" id="MEZZ01000009">
    <property type="protein sequence ID" value="OGD69297.1"/>
    <property type="molecule type" value="Genomic_DNA"/>
</dbReference>
<dbReference type="Proteomes" id="UP000186670">
    <property type="component" value="Unassembled WGS sequence"/>
</dbReference>
<accession>A0A1F5EPH1</accession>
<evidence type="ECO:0000313" key="1">
    <source>
        <dbReference type="EMBL" id="OGD69297.1"/>
    </source>
</evidence>
<reference evidence="1 2" key="1">
    <citation type="journal article" date="2016" name="Nat. Commun.">
        <title>Thousands of microbial genomes shed light on interconnected biogeochemical processes in an aquifer system.</title>
        <authorList>
            <person name="Anantharaman K."/>
            <person name="Brown C.T."/>
            <person name="Hug L.A."/>
            <person name="Sharon I."/>
            <person name="Castelle C.J."/>
            <person name="Probst A.J."/>
            <person name="Thomas B.C."/>
            <person name="Singh A."/>
            <person name="Wilkins M.J."/>
            <person name="Karaoz U."/>
            <person name="Brodie E.L."/>
            <person name="Williams K.H."/>
            <person name="Hubbard S.S."/>
            <person name="Banfield J.F."/>
        </authorList>
    </citation>
    <scope>NUCLEOTIDE SEQUENCE [LARGE SCALE GENOMIC DNA]</scope>
</reference>
<organism evidence="1 2">
    <name type="scientific">Candidatus Campbellbacteria bacterium RIFCSPHIGHO2_01_FULL_34_10</name>
    <dbReference type="NCBI Taxonomy" id="1797577"/>
    <lineage>
        <taxon>Bacteria</taxon>
        <taxon>Candidatus Campbelliibacteriota</taxon>
    </lineage>
</organism>
<gene>
    <name evidence="1" type="ORF">A2811_00285</name>
</gene>
<evidence type="ECO:0008006" key="3">
    <source>
        <dbReference type="Google" id="ProtNLM"/>
    </source>
</evidence>
<name>A0A1F5EPH1_9BACT</name>
<proteinExistence type="predicted"/>
<protein>
    <recommendedName>
        <fullName evidence="3">DUF1659 domain-containing protein</fullName>
    </recommendedName>
</protein>
<sequence length="85" mass="9437">MAEKNNEMVLIISLKRKPDGSFTGKVEGQGNDERRAREELFTIPSIEIAGKSEVLKKIGDKVLNEALTNFARIFDVGTSVKTNLE</sequence>
<dbReference type="AlphaFoldDB" id="A0A1F5EPH1"/>